<organism evidence="1 2">
    <name type="scientific">Stakelama flava</name>
    <dbReference type="NCBI Taxonomy" id="2860338"/>
    <lineage>
        <taxon>Bacteria</taxon>
        <taxon>Pseudomonadati</taxon>
        <taxon>Pseudomonadota</taxon>
        <taxon>Alphaproteobacteria</taxon>
        <taxon>Sphingomonadales</taxon>
        <taxon>Sphingomonadaceae</taxon>
        <taxon>Stakelama</taxon>
    </lineage>
</organism>
<reference evidence="1 2" key="1">
    <citation type="submission" date="2021-07" db="EMBL/GenBank/DDBJ databases">
        <title>Stakelama flava sp. nov., a novel endophytic bacterium isolated from branch of Kandelia candel.</title>
        <authorList>
            <person name="Tuo L."/>
        </authorList>
    </citation>
    <scope>NUCLEOTIDE SEQUENCE [LARGE SCALE GENOMIC DNA]</scope>
    <source>
        <strain evidence="1 2">CBK3Z-3</strain>
    </source>
</reference>
<dbReference type="RefSeq" id="WP_219236541.1">
    <property type="nucleotide sequence ID" value="NZ_JAHWZX010000001.1"/>
</dbReference>
<dbReference type="Proteomes" id="UP001197214">
    <property type="component" value="Unassembled WGS sequence"/>
</dbReference>
<protein>
    <recommendedName>
        <fullName evidence="3">STAS domain-containing protein</fullName>
    </recommendedName>
</protein>
<evidence type="ECO:0000313" key="2">
    <source>
        <dbReference type="Proteomes" id="UP001197214"/>
    </source>
</evidence>
<dbReference type="EMBL" id="JAHWZX010000001">
    <property type="protein sequence ID" value="MBW4329428.1"/>
    <property type="molecule type" value="Genomic_DNA"/>
</dbReference>
<keyword evidence="2" id="KW-1185">Reference proteome</keyword>
<accession>A0ABS6XHX6</accession>
<evidence type="ECO:0000313" key="1">
    <source>
        <dbReference type="EMBL" id="MBW4329428.1"/>
    </source>
</evidence>
<sequence>MAFDQDQNWAIALAADRILVEARGAFTEACLAAHFDELARHVADQHERGCVRALVDLRGARVQPPAVIGLIHRRANELYRDGDRVALITPTSLLKVQLRRILPPDRFGIFVSPGAANHFLDRAGENAMAMGW</sequence>
<evidence type="ECO:0008006" key="3">
    <source>
        <dbReference type="Google" id="ProtNLM"/>
    </source>
</evidence>
<gene>
    <name evidence="1" type="ORF">KY084_00860</name>
</gene>
<comment type="caution">
    <text evidence="1">The sequence shown here is derived from an EMBL/GenBank/DDBJ whole genome shotgun (WGS) entry which is preliminary data.</text>
</comment>
<name>A0ABS6XHX6_9SPHN</name>
<proteinExistence type="predicted"/>